<dbReference type="InterPro" id="IPR028082">
    <property type="entry name" value="Peripla_BP_I"/>
</dbReference>
<dbReference type="PANTHER" id="PTHR30036:SF7">
    <property type="entry name" value="ABC TRANSPORTER PERIPLASMIC-BINDING PROTEIN YPHF"/>
    <property type="match status" value="1"/>
</dbReference>
<evidence type="ECO:0000259" key="3">
    <source>
        <dbReference type="Pfam" id="PF13407"/>
    </source>
</evidence>
<dbReference type="InterPro" id="IPR025997">
    <property type="entry name" value="SBP_2_dom"/>
</dbReference>
<name>A0ABT4RV72_9ACTN</name>
<evidence type="ECO:0000313" key="4">
    <source>
        <dbReference type="EMBL" id="MDA0142273.1"/>
    </source>
</evidence>
<feature type="domain" description="Periplasmic binding protein" evidence="3">
    <location>
        <begin position="54"/>
        <end position="306"/>
    </location>
</feature>
<reference evidence="4" key="1">
    <citation type="submission" date="2022-10" db="EMBL/GenBank/DDBJ databases">
        <title>The WGS of Solirubrobacter sp. CPCC 204708.</title>
        <authorList>
            <person name="Jiang Z."/>
        </authorList>
    </citation>
    <scope>NUCLEOTIDE SEQUENCE</scope>
    <source>
        <strain evidence="4">CPCC 204708</strain>
    </source>
</reference>
<comment type="similarity">
    <text evidence="2">Belongs to the bacterial solute-binding protein 2 family.</text>
</comment>
<dbReference type="RefSeq" id="WP_202955563.1">
    <property type="nucleotide sequence ID" value="NZ_JAPCID010000081.1"/>
</dbReference>
<dbReference type="CDD" id="cd06312">
    <property type="entry name" value="PBP1_ABC_sugar_binding-like"/>
    <property type="match status" value="1"/>
</dbReference>
<proteinExistence type="inferred from homology"/>
<protein>
    <submittedName>
        <fullName evidence="4">Sugar ABC transporter substrate-binding protein</fullName>
    </submittedName>
</protein>
<dbReference type="Gene3D" id="3.40.50.2300">
    <property type="match status" value="2"/>
</dbReference>
<evidence type="ECO:0000313" key="5">
    <source>
        <dbReference type="Proteomes" id="UP001147700"/>
    </source>
</evidence>
<comment type="subcellular location">
    <subcellularLocation>
        <location evidence="1">Cell envelope</location>
    </subcellularLocation>
</comment>
<evidence type="ECO:0000256" key="1">
    <source>
        <dbReference type="ARBA" id="ARBA00004196"/>
    </source>
</evidence>
<evidence type="ECO:0000256" key="2">
    <source>
        <dbReference type="ARBA" id="ARBA00007639"/>
    </source>
</evidence>
<gene>
    <name evidence="4" type="ORF">OJ962_32620</name>
</gene>
<accession>A0ABT4RV72</accession>
<comment type="caution">
    <text evidence="4">The sequence shown here is derived from an EMBL/GenBank/DDBJ whole genome shotgun (WGS) entry which is preliminary data.</text>
</comment>
<dbReference type="SUPFAM" id="SSF53822">
    <property type="entry name" value="Periplasmic binding protein-like I"/>
    <property type="match status" value="1"/>
</dbReference>
<keyword evidence="5" id="KW-1185">Reference proteome</keyword>
<organism evidence="4 5">
    <name type="scientific">Solirubrobacter deserti</name>
    <dbReference type="NCBI Taxonomy" id="2282478"/>
    <lineage>
        <taxon>Bacteria</taxon>
        <taxon>Bacillati</taxon>
        <taxon>Actinomycetota</taxon>
        <taxon>Thermoleophilia</taxon>
        <taxon>Solirubrobacterales</taxon>
        <taxon>Solirubrobacteraceae</taxon>
        <taxon>Solirubrobacter</taxon>
    </lineage>
</organism>
<dbReference type="PROSITE" id="PS51257">
    <property type="entry name" value="PROKAR_LIPOPROTEIN"/>
    <property type="match status" value="1"/>
</dbReference>
<sequence length="341" mass="36242">MRRWLILLALLVVAGCGKETTEPAREIVVRTDDSAPRDTPDQQSRGVRIASSRIVFVTHGQASDEFWTVVRRGLQDAGRQTGAAVSYRAPDSFSIDRMRQLIDQAVADHPDGLVVSVPDAEAVGPSIERAVAEGIPTITINSGSDAFKRLGVLAHVGQPEYKAGVEAGRRLAQAGVRRALCVNQESGNAGLDERCRGLQAGLRRSGGTVSPLSVPLQDAATAQRRMSEAITEGDVDGVVTLGPGAAKPAIDAVSASGPRSRITLATFDLSPEVLEAVRDGEMLFAVDQQPYLQGFLPVILLAEQARHQVFPGKGSLIPTGPQFVTETNAEDVLRLSAEGVR</sequence>
<dbReference type="InterPro" id="IPR050555">
    <property type="entry name" value="Bact_Solute-Bind_Prot2"/>
</dbReference>
<dbReference type="Proteomes" id="UP001147700">
    <property type="component" value="Unassembled WGS sequence"/>
</dbReference>
<dbReference type="EMBL" id="JAPCID010000081">
    <property type="protein sequence ID" value="MDA0142273.1"/>
    <property type="molecule type" value="Genomic_DNA"/>
</dbReference>
<dbReference type="Pfam" id="PF13407">
    <property type="entry name" value="Peripla_BP_4"/>
    <property type="match status" value="1"/>
</dbReference>
<dbReference type="PANTHER" id="PTHR30036">
    <property type="entry name" value="D-XYLOSE-BINDING PERIPLASMIC PROTEIN"/>
    <property type="match status" value="1"/>
</dbReference>